<feature type="region of interest" description="Disordered" evidence="1">
    <location>
        <begin position="1"/>
        <end position="24"/>
    </location>
</feature>
<organism evidence="2 3">
    <name type="scientific">Macrostomum lignano</name>
    <dbReference type="NCBI Taxonomy" id="282301"/>
    <lineage>
        <taxon>Eukaryota</taxon>
        <taxon>Metazoa</taxon>
        <taxon>Spiralia</taxon>
        <taxon>Lophotrochozoa</taxon>
        <taxon>Platyhelminthes</taxon>
        <taxon>Rhabditophora</taxon>
        <taxon>Macrostomorpha</taxon>
        <taxon>Macrostomida</taxon>
        <taxon>Macrostomidae</taxon>
        <taxon>Macrostomum</taxon>
    </lineage>
</organism>
<dbReference type="AlphaFoldDB" id="A0A1I8F9R6"/>
<dbReference type="Proteomes" id="UP000095280">
    <property type="component" value="Unplaced"/>
</dbReference>
<keyword evidence="2" id="KW-1185">Reference proteome</keyword>
<accession>A0A1I8F9R6</accession>
<reference evidence="3" key="1">
    <citation type="submission" date="2016-11" db="UniProtKB">
        <authorList>
            <consortium name="WormBaseParasite"/>
        </authorList>
    </citation>
    <scope>IDENTIFICATION</scope>
</reference>
<proteinExistence type="predicted"/>
<evidence type="ECO:0000313" key="3">
    <source>
        <dbReference type="WBParaSite" id="maker-unitig_26096-snap-gene-0.3-mRNA-1"/>
    </source>
</evidence>
<evidence type="ECO:0000256" key="1">
    <source>
        <dbReference type="SAM" id="MobiDB-lite"/>
    </source>
</evidence>
<sequence>SSVPAAASASFGQPRAKQQLPAARKPASVAPAAACPLCALADSRPDVRCRSHGCGAAMELGGLRSHLATAMPVRGGALVPEHCGPVPASRAALRLAAHTSGVPGAPGGLRVLPPPRLAYRQLNFTTCSALLQFPHAVSAPLRPVLAAISACTSTWTARARPHTWWLCPLRQLFGCPAACNRTGAISAGTWPEAHSYICSCYGNSSSILISQHQQ</sequence>
<protein>
    <submittedName>
        <fullName evidence="3">BED-type domain-containing protein</fullName>
    </submittedName>
</protein>
<name>A0A1I8F9R6_9PLAT</name>
<evidence type="ECO:0000313" key="2">
    <source>
        <dbReference type="Proteomes" id="UP000095280"/>
    </source>
</evidence>
<dbReference type="WBParaSite" id="maker-unitig_26096-snap-gene-0.3-mRNA-1">
    <property type="protein sequence ID" value="maker-unitig_26096-snap-gene-0.3-mRNA-1"/>
    <property type="gene ID" value="maker-unitig_26096-snap-gene-0.3"/>
</dbReference>